<dbReference type="InterPro" id="IPR036291">
    <property type="entry name" value="NAD(P)-bd_dom_sf"/>
</dbReference>
<keyword evidence="1" id="KW-0560">Oxidoreductase</keyword>
<dbReference type="InParanoid" id="A0A2T2ZXF0"/>
<dbReference type="Proteomes" id="UP000241462">
    <property type="component" value="Unassembled WGS sequence"/>
</dbReference>
<gene>
    <name evidence="4" type="ORF">BD289DRAFT_443165</name>
</gene>
<dbReference type="EMBL" id="KZ678585">
    <property type="protein sequence ID" value="PSR78919.1"/>
    <property type="molecule type" value="Genomic_DNA"/>
</dbReference>
<dbReference type="OrthoDB" id="2735536at2759"/>
<dbReference type="PANTHER" id="PTHR10366">
    <property type="entry name" value="NAD DEPENDENT EPIMERASE/DEHYDRATASE"/>
    <property type="match status" value="1"/>
</dbReference>
<dbReference type="STRING" id="2025994.A0A2T2ZXF0"/>
<dbReference type="PANTHER" id="PTHR10366:SF812">
    <property type="entry name" value="VPS9 DOMAIN-CONTAINING PROTEIN"/>
    <property type="match status" value="1"/>
</dbReference>
<dbReference type="InterPro" id="IPR050425">
    <property type="entry name" value="NAD(P)_dehydrat-like"/>
</dbReference>
<comment type="similarity">
    <text evidence="2">Belongs to the NAD(P)-dependent epimerase/dehydratase family. Dihydroflavonol-4-reductase subfamily.</text>
</comment>
<reference evidence="4 5" key="1">
    <citation type="journal article" date="2018" name="Mycol. Prog.">
        <title>Coniella lustricola, a new species from submerged detritus.</title>
        <authorList>
            <person name="Raudabaugh D.B."/>
            <person name="Iturriaga T."/>
            <person name="Carver A."/>
            <person name="Mondo S."/>
            <person name="Pangilinan J."/>
            <person name="Lipzen A."/>
            <person name="He G."/>
            <person name="Amirebrahimi M."/>
            <person name="Grigoriev I.V."/>
            <person name="Miller A.N."/>
        </authorList>
    </citation>
    <scope>NUCLEOTIDE SEQUENCE [LARGE SCALE GENOMIC DNA]</scope>
    <source>
        <strain evidence="4 5">B22-T-1</strain>
    </source>
</reference>
<evidence type="ECO:0000256" key="1">
    <source>
        <dbReference type="ARBA" id="ARBA00023002"/>
    </source>
</evidence>
<dbReference type="AlphaFoldDB" id="A0A2T2ZXF0"/>
<evidence type="ECO:0000313" key="5">
    <source>
        <dbReference type="Proteomes" id="UP000241462"/>
    </source>
</evidence>
<proteinExistence type="inferred from homology"/>
<dbReference type="SUPFAM" id="SSF51735">
    <property type="entry name" value="NAD(P)-binding Rossmann-fold domains"/>
    <property type="match status" value="1"/>
</dbReference>
<dbReference type="Gene3D" id="3.40.50.720">
    <property type="entry name" value="NAD(P)-binding Rossmann-like Domain"/>
    <property type="match status" value="1"/>
</dbReference>
<evidence type="ECO:0000256" key="2">
    <source>
        <dbReference type="ARBA" id="ARBA00023445"/>
    </source>
</evidence>
<evidence type="ECO:0000259" key="3">
    <source>
        <dbReference type="Pfam" id="PF01370"/>
    </source>
</evidence>
<evidence type="ECO:0000313" key="4">
    <source>
        <dbReference type="EMBL" id="PSR78919.1"/>
    </source>
</evidence>
<organism evidence="4 5">
    <name type="scientific">Coniella lustricola</name>
    <dbReference type="NCBI Taxonomy" id="2025994"/>
    <lineage>
        <taxon>Eukaryota</taxon>
        <taxon>Fungi</taxon>
        <taxon>Dikarya</taxon>
        <taxon>Ascomycota</taxon>
        <taxon>Pezizomycotina</taxon>
        <taxon>Sordariomycetes</taxon>
        <taxon>Sordariomycetidae</taxon>
        <taxon>Diaporthales</taxon>
        <taxon>Schizoparmaceae</taxon>
        <taxon>Coniella</taxon>
    </lineage>
</organism>
<accession>A0A2T2ZXF0</accession>
<feature type="domain" description="NAD-dependent epimerase/dehydratase" evidence="3">
    <location>
        <begin position="5"/>
        <end position="143"/>
    </location>
</feature>
<dbReference type="GO" id="GO:0016616">
    <property type="term" value="F:oxidoreductase activity, acting on the CH-OH group of donors, NAD or NADP as acceptor"/>
    <property type="evidence" value="ECO:0007669"/>
    <property type="project" value="TreeGrafter"/>
</dbReference>
<dbReference type="InterPro" id="IPR001509">
    <property type="entry name" value="Epimerase_deHydtase"/>
</dbReference>
<keyword evidence="5" id="KW-1185">Reference proteome</keyword>
<protein>
    <submittedName>
        <fullName evidence="4">Putative cinnamoyl-CoA reductase</fullName>
    </submittedName>
</protein>
<name>A0A2T2ZXF0_9PEZI</name>
<dbReference type="Pfam" id="PF01370">
    <property type="entry name" value="Epimerase"/>
    <property type="match status" value="1"/>
</dbReference>
<sequence>MTATILITGASGLIGFRILIDAVTAGHNVHFTARSEAKAALVSSNPAIKKLGLKEGQLTAFVIPDLTVEAAFDAPLKGATHIIHAGSPVPVPTFDPTTQIYEPTIKISYSLLQSALKFPEIKRIGLTSSIVANTGLVPGPQTASAATRIAPPSPIPRSFNSAIEGYVTAKIIEMYNTDELRKTQKPHFSISYVVPGYTFGRNELILNTAMMSTENSSNNFLVMGITGIELPFPIHGVAAHIDDVSATHLRVLFDEVCVGKDYGVATKVDYSMIFDIVSKAFPKAVEAGVFKKGACLRFKPSTIRARQTSYSVGLRALRVRLWMWLRSILRSWARSWHKGMH</sequence>